<dbReference type="EMBL" id="JAFBFC010000004">
    <property type="protein sequence ID" value="MBM7703928.1"/>
    <property type="molecule type" value="Genomic_DNA"/>
</dbReference>
<dbReference type="InterPro" id="IPR043894">
    <property type="entry name" value="MupG_C"/>
</dbReference>
<dbReference type="SUPFAM" id="SSF51445">
    <property type="entry name" value="(Trans)glycosidases"/>
    <property type="match status" value="1"/>
</dbReference>
<dbReference type="RefSeq" id="WP_205187921.1">
    <property type="nucleotide sequence ID" value="NZ_JAFBFC010000004.1"/>
</dbReference>
<dbReference type="InterPro" id="IPR029000">
    <property type="entry name" value="Cyclophilin-like_dom_sf"/>
</dbReference>
<dbReference type="SUPFAM" id="SSF50891">
    <property type="entry name" value="Cyclophilin-like"/>
    <property type="match status" value="1"/>
</dbReference>
<comment type="caution">
    <text evidence="3">The sequence shown here is derived from an EMBL/GenBank/DDBJ whole genome shotgun (WGS) entry which is preliminary data.</text>
</comment>
<evidence type="ECO:0000313" key="4">
    <source>
        <dbReference type="Proteomes" id="UP000809829"/>
    </source>
</evidence>
<feature type="domain" description="6-phospho-N-acetylmuramidase N-terminal" evidence="2">
    <location>
        <begin position="2"/>
        <end position="232"/>
    </location>
</feature>
<name>A0ABS2QXE7_9BACI</name>
<dbReference type="PANTHER" id="PTHR38435">
    <property type="match status" value="1"/>
</dbReference>
<dbReference type="InterPro" id="IPR017853">
    <property type="entry name" value="GH"/>
</dbReference>
<proteinExistence type="predicted"/>
<protein>
    <recommendedName>
        <fullName evidence="5">Cell surface protein</fullName>
    </recommendedName>
</protein>
<evidence type="ECO:0000259" key="1">
    <source>
        <dbReference type="Pfam" id="PF05913"/>
    </source>
</evidence>
<gene>
    <name evidence="3" type="ORF">JOC83_002777</name>
</gene>
<dbReference type="InterPro" id="IPR043797">
    <property type="entry name" value="MupG_N"/>
</dbReference>
<dbReference type="PANTHER" id="PTHR38435:SF2">
    <property type="entry name" value="DUF871 DOMAIN-CONTAINING PROTEIN"/>
    <property type="match status" value="1"/>
</dbReference>
<sequence>MLGISLYLGQQSHDELEAYIKKMFSAGCRTIFTSLHIPEDDPALYVSELKKLGEVATRIGMDIIADLSPSSWHHLGLQMEQASELRAWGVTGLRVDYGFTPTQIANLSKQMKVALNASTIDERFLTELTNAGLHIHRVEAWHNFYPRPETGLDDQWFEKRNKWLQSQGLTVVAFVPGDEKLRGPLHKGLPTIERHRHQSVFSAYLEMTNELHVDKVCIGDPGIKEDTLKQFTYYQDDVIFVRCNHIDLTKEESKLLKMNHRNRMDPARDVIRSETSRFYAQKGRIDIKPRPILPRPKGAITIDNNHYGRYVGELQVVLRDLPPDAKVNVIGYVSAEDLPLLKMIHPGQSFSFNV</sequence>
<organism evidence="3 4">
    <name type="scientific">Priestia iocasae</name>
    <dbReference type="NCBI Taxonomy" id="2291674"/>
    <lineage>
        <taxon>Bacteria</taxon>
        <taxon>Bacillati</taxon>
        <taxon>Bacillota</taxon>
        <taxon>Bacilli</taxon>
        <taxon>Bacillales</taxon>
        <taxon>Bacillaceae</taxon>
        <taxon>Priestia</taxon>
    </lineage>
</organism>
<accession>A0ABS2QXE7</accession>
<dbReference type="Proteomes" id="UP000809829">
    <property type="component" value="Unassembled WGS sequence"/>
</dbReference>
<dbReference type="Pfam" id="PF19200">
    <property type="entry name" value="MupG_N"/>
    <property type="match status" value="1"/>
</dbReference>
<evidence type="ECO:0008006" key="5">
    <source>
        <dbReference type="Google" id="ProtNLM"/>
    </source>
</evidence>
<reference evidence="3 4" key="1">
    <citation type="submission" date="2021-01" db="EMBL/GenBank/DDBJ databases">
        <title>Genomic Encyclopedia of Type Strains, Phase IV (KMG-IV): sequencing the most valuable type-strain genomes for metagenomic binning, comparative biology and taxonomic classification.</title>
        <authorList>
            <person name="Goeker M."/>
        </authorList>
    </citation>
    <scope>NUCLEOTIDE SEQUENCE [LARGE SCALE GENOMIC DNA]</scope>
    <source>
        <strain evidence="3 4">DSM 104297</strain>
    </source>
</reference>
<dbReference type="InterPro" id="IPR008589">
    <property type="entry name" value="MupG"/>
</dbReference>
<dbReference type="Gene3D" id="3.20.20.70">
    <property type="entry name" value="Aldolase class I"/>
    <property type="match status" value="1"/>
</dbReference>
<dbReference type="Gene3D" id="2.40.100.10">
    <property type="entry name" value="Cyclophilin-like"/>
    <property type="match status" value="1"/>
</dbReference>
<dbReference type="InterPro" id="IPR013785">
    <property type="entry name" value="Aldolase_TIM"/>
</dbReference>
<keyword evidence="4" id="KW-1185">Reference proteome</keyword>
<evidence type="ECO:0000259" key="2">
    <source>
        <dbReference type="Pfam" id="PF19200"/>
    </source>
</evidence>
<dbReference type="Pfam" id="PF05913">
    <property type="entry name" value="MupG_C"/>
    <property type="match status" value="1"/>
</dbReference>
<evidence type="ECO:0000313" key="3">
    <source>
        <dbReference type="EMBL" id="MBM7703928.1"/>
    </source>
</evidence>
<feature type="domain" description="6-phospho-N-acetylmuramidase C-terminal" evidence="1">
    <location>
        <begin position="247"/>
        <end position="353"/>
    </location>
</feature>